<organism evidence="12 13">
    <name type="scientific">Sphaerosporella brunnea</name>
    <dbReference type="NCBI Taxonomy" id="1250544"/>
    <lineage>
        <taxon>Eukaryota</taxon>
        <taxon>Fungi</taxon>
        <taxon>Dikarya</taxon>
        <taxon>Ascomycota</taxon>
        <taxon>Pezizomycotina</taxon>
        <taxon>Pezizomycetes</taxon>
        <taxon>Pezizales</taxon>
        <taxon>Pyronemataceae</taxon>
        <taxon>Sphaerosporella</taxon>
    </lineage>
</organism>
<evidence type="ECO:0000256" key="2">
    <source>
        <dbReference type="ARBA" id="ARBA00022517"/>
    </source>
</evidence>
<dbReference type="PANTHER" id="PTHR24031">
    <property type="entry name" value="RNA HELICASE"/>
    <property type="match status" value="1"/>
</dbReference>
<dbReference type="Pfam" id="PF13959">
    <property type="entry name" value="CTE_SPB4"/>
    <property type="match status" value="1"/>
</dbReference>
<evidence type="ECO:0000256" key="1">
    <source>
        <dbReference type="ARBA" id="ARBA00004604"/>
    </source>
</evidence>
<evidence type="ECO:0000256" key="3">
    <source>
        <dbReference type="ARBA" id="ARBA00022552"/>
    </source>
</evidence>
<dbReference type="Gene3D" id="3.40.50.300">
    <property type="entry name" value="P-loop containing nucleotide triphosphate hydrolases"/>
    <property type="match status" value="2"/>
</dbReference>
<keyword evidence="13" id="KW-1185">Reference proteome</keyword>
<proteinExistence type="inferred from homology"/>
<keyword evidence="5 10" id="KW-0378">Hydrolase</keyword>
<reference evidence="12 13" key="1">
    <citation type="submission" date="2019-09" db="EMBL/GenBank/DDBJ databases">
        <title>Draft genome of the ectomycorrhizal ascomycete Sphaerosporella brunnea.</title>
        <authorList>
            <consortium name="DOE Joint Genome Institute"/>
            <person name="Benucci G.M."/>
            <person name="Marozzi G."/>
            <person name="Antonielli L."/>
            <person name="Sanchez S."/>
            <person name="Marco P."/>
            <person name="Wang X."/>
            <person name="Falini L.B."/>
            <person name="Barry K."/>
            <person name="Haridas S."/>
            <person name="Lipzen A."/>
            <person name="Labutti K."/>
            <person name="Grigoriev I.V."/>
            <person name="Murat C."/>
            <person name="Martin F."/>
            <person name="Albertini E."/>
            <person name="Donnini D."/>
            <person name="Bonito G."/>
        </authorList>
    </citation>
    <scope>NUCLEOTIDE SEQUENCE [LARGE SCALE GENOMIC DNA]</scope>
    <source>
        <strain evidence="12 13">Sb_GMNB300</strain>
    </source>
</reference>
<evidence type="ECO:0000256" key="4">
    <source>
        <dbReference type="ARBA" id="ARBA00022741"/>
    </source>
</evidence>
<dbReference type="EMBL" id="VXIS01000093">
    <property type="protein sequence ID" value="KAA8905987.1"/>
    <property type="molecule type" value="Genomic_DNA"/>
</dbReference>
<evidence type="ECO:0000256" key="5">
    <source>
        <dbReference type="ARBA" id="ARBA00022801"/>
    </source>
</evidence>
<dbReference type="OrthoDB" id="5344480at2759"/>
<evidence type="ECO:0000313" key="12">
    <source>
        <dbReference type="EMBL" id="KAA8905987.1"/>
    </source>
</evidence>
<evidence type="ECO:0000259" key="11">
    <source>
        <dbReference type="PROSITE" id="PS51194"/>
    </source>
</evidence>
<comment type="catalytic activity">
    <reaction evidence="10">
        <text>ATP + H2O = ADP + phosphate + H(+)</text>
        <dbReference type="Rhea" id="RHEA:13065"/>
        <dbReference type="ChEBI" id="CHEBI:15377"/>
        <dbReference type="ChEBI" id="CHEBI:15378"/>
        <dbReference type="ChEBI" id="CHEBI:30616"/>
        <dbReference type="ChEBI" id="CHEBI:43474"/>
        <dbReference type="ChEBI" id="CHEBI:456216"/>
        <dbReference type="EC" id="3.6.4.13"/>
    </reaction>
</comment>
<protein>
    <recommendedName>
        <fullName evidence="10">ATP-dependent RNA helicase</fullName>
        <ecNumber evidence="10">3.6.4.13</ecNumber>
    </recommendedName>
</protein>
<dbReference type="Pfam" id="PF00270">
    <property type="entry name" value="DEAD"/>
    <property type="match status" value="1"/>
</dbReference>
<dbReference type="GO" id="GO:0006364">
    <property type="term" value="P:rRNA processing"/>
    <property type="evidence" value="ECO:0007669"/>
    <property type="project" value="UniProtKB-KW"/>
</dbReference>
<accession>A0A5J5EWF1</accession>
<dbReference type="Proteomes" id="UP000326924">
    <property type="component" value="Unassembled WGS sequence"/>
</dbReference>
<dbReference type="GO" id="GO:0003723">
    <property type="term" value="F:RNA binding"/>
    <property type="evidence" value="ECO:0007669"/>
    <property type="project" value="UniProtKB-UniRule"/>
</dbReference>
<dbReference type="SMART" id="SM01178">
    <property type="entry name" value="DUF4217"/>
    <property type="match status" value="1"/>
</dbReference>
<dbReference type="GO" id="GO:0005524">
    <property type="term" value="F:ATP binding"/>
    <property type="evidence" value="ECO:0007669"/>
    <property type="project" value="UniProtKB-UniRule"/>
</dbReference>
<dbReference type="GO" id="GO:0003724">
    <property type="term" value="F:RNA helicase activity"/>
    <property type="evidence" value="ECO:0007669"/>
    <property type="project" value="UniProtKB-EC"/>
</dbReference>
<keyword evidence="3" id="KW-0698">rRNA processing</keyword>
<keyword evidence="6 10" id="KW-0347">Helicase</keyword>
<keyword evidence="8 10" id="KW-0694">RNA-binding</keyword>
<dbReference type="AlphaFoldDB" id="A0A5J5EWF1"/>
<keyword evidence="7 10" id="KW-0067">ATP-binding</keyword>
<dbReference type="InterPro" id="IPR001650">
    <property type="entry name" value="Helicase_C-like"/>
</dbReference>
<dbReference type="SUPFAM" id="SSF52540">
    <property type="entry name" value="P-loop containing nucleoside triphosphate hydrolases"/>
    <property type="match status" value="1"/>
</dbReference>
<dbReference type="GO" id="GO:0005730">
    <property type="term" value="C:nucleolus"/>
    <property type="evidence" value="ECO:0007669"/>
    <property type="project" value="UniProtKB-SubCell"/>
</dbReference>
<evidence type="ECO:0000256" key="10">
    <source>
        <dbReference type="RuleBase" id="RU365068"/>
    </source>
</evidence>
<dbReference type="GO" id="GO:0016787">
    <property type="term" value="F:hydrolase activity"/>
    <property type="evidence" value="ECO:0007669"/>
    <property type="project" value="UniProtKB-KW"/>
</dbReference>
<comment type="similarity">
    <text evidence="10">Belongs to the DEAD box helicase family.</text>
</comment>
<dbReference type="PROSITE" id="PS51194">
    <property type="entry name" value="HELICASE_CTER"/>
    <property type="match status" value="1"/>
</dbReference>
<keyword evidence="4 10" id="KW-0547">Nucleotide-binding</keyword>
<gene>
    <name evidence="12" type="ORF">FN846DRAFT_949487</name>
</gene>
<comment type="domain">
    <text evidence="10">The Q motif is unique to and characteristic of the DEAD box family of RNA helicases and controls ATP binding and hydrolysis.</text>
</comment>
<keyword evidence="9" id="KW-0539">Nucleus</keyword>
<feature type="domain" description="Helicase C-terminal" evidence="11">
    <location>
        <begin position="181"/>
        <end position="319"/>
    </location>
</feature>
<name>A0A5J5EWF1_9PEZI</name>
<sequence>MLSLLVPAVVLLDKRRFHTRHGTGVLIVTPNRETAVEISGLASELLAGTTHTVGMVIEGANRGSEEEKLERGVNLLVATPVRLLEHLKDLPSFVIKNMKAFFVYGPGAETDKQIREIITYIPKKSRISAVVTEKADEFQGLVELVCRPDSIQRYELASSVSTAAKGPQGYGIVEADKRFLLLYSFLKKFQRKKIVVLVSSTLSVLFCEEALSSLELSVYSVHGRQNAKSRLTAFSDFLKDAEGTLVCTEEAVHGLEVPPADWVIHYDPPTSVKDFICRRGAIQGRPVAFTLPEESGFVDALKAADVAVEEFDFPKNKLINVQSKLEKLVSKNFELHQAAKNGFRAFLQDYNHHVDAKIFDVSKLDVQKVAKSFGFDTPPRVEIKVEGEVIVDKFKRTYGPEKPKSGKKRKAQ</sequence>
<evidence type="ECO:0000256" key="7">
    <source>
        <dbReference type="ARBA" id="ARBA00022840"/>
    </source>
</evidence>
<keyword evidence="2" id="KW-0690">Ribosome biogenesis</keyword>
<dbReference type="InterPro" id="IPR011545">
    <property type="entry name" value="DEAD/DEAH_box_helicase_dom"/>
</dbReference>
<dbReference type="InterPro" id="IPR027417">
    <property type="entry name" value="P-loop_NTPase"/>
</dbReference>
<evidence type="ECO:0000313" key="13">
    <source>
        <dbReference type="Proteomes" id="UP000326924"/>
    </source>
</evidence>
<dbReference type="InterPro" id="IPR025313">
    <property type="entry name" value="SPB4-like_CTE"/>
</dbReference>
<evidence type="ECO:0000256" key="6">
    <source>
        <dbReference type="ARBA" id="ARBA00022806"/>
    </source>
</evidence>
<dbReference type="Pfam" id="PF00271">
    <property type="entry name" value="Helicase_C"/>
    <property type="match status" value="1"/>
</dbReference>
<comment type="subcellular location">
    <subcellularLocation>
        <location evidence="1">Nucleus</location>
        <location evidence="1">Nucleolus</location>
    </subcellularLocation>
</comment>
<evidence type="ECO:0000256" key="9">
    <source>
        <dbReference type="ARBA" id="ARBA00023242"/>
    </source>
</evidence>
<evidence type="ECO:0000256" key="8">
    <source>
        <dbReference type="ARBA" id="ARBA00022884"/>
    </source>
</evidence>
<dbReference type="EC" id="3.6.4.13" evidence="10"/>
<dbReference type="InParanoid" id="A0A5J5EWF1"/>
<comment type="caution">
    <text evidence="12">The sequence shown here is derived from an EMBL/GenBank/DDBJ whole genome shotgun (WGS) entry which is preliminary data.</text>
</comment>
<comment type="function">
    <text evidence="10">RNA helicase.</text>
</comment>